<keyword evidence="10 13" id="KW-0030">Aminoacyl-tRNA synthetase</keyword>
<comment type="similarity">
    <text evidence="1 13">Belongs to the class-II aminoacyl-tRNA synthetase family.</text>
</comment>
<dbReference type="EC" id="6.1.1.7" evidence="13"/>
<dbReference type="GO" id="GO:0006419">
    <property type="term" value="P:alanyl-tRNA aminoacylation"/>
    <property type="evidence" value="ECO:0007669"/>
    <property type="project" value="UniProtKB-UniRule"/>
</dbReference>
<evidence type="ECO:0000256" key="9">
    <source>
        <dbReference type="ARBA" id="ARBA00022917"/>
    </source>
</evidence>
<keyword evidence="5 13" id="KW-0547">Nucleotide-binding</keyword>
<keyword evidence="8 13" id="KW-0694">RNA-binding</keyword>
<comment type="caution">
    <text evidence="16">The sequence shown here is derived from an EMBL/GenBank/DDBJ whole genome shotgun (WGS) entry which is preliminary data.</text>
</comment>
<evidence type="ECO:0000256" key="1">
    <source>
        <dbReference type="ARBA" id="ARBA00008226"/>
    </source>
</evidence>
<dbReference type="Gene3D" id="3.30.54.20">
    <property type="match status" value="1"/>
</dbReference>
<feature type="binding site" evidence="13">
    <location>
        <position position="666"/>
    </location>
    <ligand>
        <name>Zn(2+)</name>
        <dbReference type="ChEBI" id="CHEBI:29105"/>
    </ligand>
</feature>
<dbReference type="SUPFAM" id="SSF55186">
    <property type="entry name" value="ThrRS/AlaRS common domain"/>
    <property type="match status" value="1"/>
</dbReference>
<comment type="function">
    <text evidence="11 13">Catalyzes the attachment of alanine to tRNA(Ala) in a two-step reaction: alanine is first activated by ATP to form Ala-AMP and then transferred to the acceptor end of tRNA(Ala). Also edits incorrectly charged Ser-tRNA(Ala) and Gly-tRNA(Ala) via its editing domain.</text>
</comment>
<dbReference type="RefSeq" id="WP_166511823.1">
    <property type="nucleotide sequence ID" value="NZ_VNHM01000009.1"/>
</dbReference>
<dbReference type="GO" id="GO:0005829">
    <property type="term" value="C:cytosol"/>
    <property type="evidence" value="ECO:0007669"/>
    <property type="project" value="TreeGrafter"/>
</dbReference>
<dbReference type="GO" id="GO:0140096">
    <property type="term" value="F:catalytic activity, acting on a protein"/>
    <property type="evidence" value="ECO:0007669"/>
    <property type="project" value="UniProtKB-ARBA"/>
</dbReference>
<gene>
    <name evidence="13" type="primary">alaS</name>
    <name evidence="16" type="ORF">LX24_01813</name>
</gene>
<keyword evidence="7 13" id="KW-0067">ATP-binding</keyword>
<evidence type="ECO:0000313" key="17">
    <source>
        <dbReference type="Proteomes" id="UP000323166"/>
    </source>
</evidence>
<evidence type="ECO:0000256" key="11">
    <source>
        <dbReference type="ARBA" id="ARBA00024779"/>
    </source>
</evidence>
<feature type="domain" description="Alanyl-transfer RNA synthetases family profile" evidence="15">
    <location>
        <begin position="1"/>
        <end position="709"/>
    </location>
</feature>
<dbReference type="InterPro" id="IPR018162">
    <property type="entry name" value="Ala-tRNA-ligase_IIc_anticod-bd"/>
</dbReference>
<dbReference type="Gene3D" id="3.30.980.10">
    <property type="entry name" value="Threonyl-trna Synthetase, Chain A, domain 2"/>
    <property type="match status" value="1"/>
</dbReference>
<evidence type="ECO:0000313" key="16">
    <source>
        <dbReference type="EMBL" id="TYO95085.1"/>
    </source>
</evidence>
<dbReference type="PROSITE" id="PS50860">
    <property type="entry name" value="AA_TRNA_LIGASE_II_ALA"/>
    <property type="match status" value="1"/>
</dbReference>
<keyword evidence="6 13" id="KW-0862">Zinc</keyword>
<dbReference type="InterPro" id="IPR045864">
    <property type="entry name" value="aa-tRNA-synth_II/BPL/LPL"/>
</dbReference>
<evidence type="ECO:0000256" key="8">
    <source>
        <dbReference type="ARBA" id="ARBA00022884"/>
    </source>
</evidence>
<keyword evidence="14" id="KW-0175">Coiled coil</keyword>
<dbReference type="InterPro" id="IPR012947">
    <property type="entry name" value="tRNA_SAD"/>
</dbReference>
<dbReference type="FunFam" id="3.30.980.10:FF:000004">
    <property type="entry name" value="Alanine--tRNA ligase, cytoplasmic"/>
    <property type="match status" value="1"/>
</dbReference>
<dbReference type="InterPro" id="IPR018163">
    <property type="entry name" value="Thr/Ala-tRNA-synth_IIc_edit"/>
</dbReference>
<keyword evidence="2 13" id="KW-0820">tRNA-binding</keyword>
<dbReference type="SMART" id="SM00863">
    <property type="entry name" value="tRNA_SAD"/>
    <property type="match status" value="1"/>
</dbReference>
<evidence type="ECO:0000256" key="6">
    <source>
        <dbReference type="ARBA" id="ARBA00022833"/>
    </source>
</evidence>
<comment type="cofactor">
    <cofactor evidence="13">
        <name>Zn(2+)</name>
        <dbReference type="ChEBI" id="CHEBI:29105"/>
    </cofactor>
    <text evidence="13">Binds 1 zinc ion per subunit.</text>
</comment>
<feature type="coiled-coil region" evidence="14">
    <location>
        <begin position="725"/>
        <end position="759"/>
    </location>
</feature>
<dbReference type="InterPro" id="IPR003156">
    <property type="entry name" value="DHHA1_dom"/>
</dbReference>
<dbReference type="Pfam" id="PF02272">
    <property type="entry name" value="DHHA1"/>
    <property type="match status" value="1"/>
</dbReference>
<comment type="catalytic activity">
    <reaction evidence="12 13">
        <text>tRNA(Ala) + L-alanine + ATP = L-alanyl-tRNA(Ala) + AMP + diphosphate</text>
        <dbReference type="Rhea" id="RHEA:12540"/>
        <dbReference type="Rhea" id="RHEA-COMP:9657"/>
        <dbReference type="Rhea" id="RHEA-COMP:9923"/>
        <dbReference type="ChEBI" id="CHEBI:30616"/>
        <dbReference type="ChEBI" id="CHEBI:33019"/>
        <dbReference type="ChEBI" id="CHEBI:57972"/>
        <dbReference type="ChEBI" id="CHEBI:78442"/>
        <dbReference type="ChEBI" id="CHEBI:78497"/>
        <dbReference type="ChEBI" id="CHEBI:456215"/>
        <dbReference type="EC" id="6.1.1.7"/>
    </reaction>
</comment>
<accession>A0A5S4ZQA8</accession>
<dbReference type="Proteomes" id="UP000323166">
    <property type="component" value="Unassembled WGS sequence"/>
</dbReference>
<protein>
    <recommendedName>
        <fullName evidence="13">Alanine--tRNA ligase</fullName>
        <ecNumber evidence="13">6.1.1.7</ecNumber>
    </recommendedName>
    <alternativeName>
        <fullName evidence="13">Alanyl-tRNA synthetase</fullName>
        <shortName evidence="13">AlaRS</shortName>
    </alternativeName>
</protein>
<sequence>MTGKEIREKYLKFFASKGHKILPSASLIPHNDPSILWTAAGMVPFKPYFTGAAKPEVTRVTTCQKCLRTPDIDQVGRTARHHTFFEMLGNFSFGDYFKKDAINWAWEFVTEHLELEADKLWISIYEDDDEAFEIWHKDVGLAESRIVRMGKDTNFWEIGVGPCGPCSEIYYDLGPERGCTDPDCAVGCNCDRYLEIWNLVFIQFFRDEEGNYTPLQNKGIDTGMGLERVASVLQNVKTNFDTDLLRDIMDFTGELTGTRYGTGDEIDLALKVIADHARAVTFAISDGALPSNEGRGYVLRRLLRRAVRFGRVLGVAEPFLYRVAGAVIDKMGDTYQELVKNRQLVTRVVKTEEERFGETLAQGTDMLSGLISEAKQAGRNYIDGEQAFRLYDTYGFPLELTEEIAGENGLVVEQEGFARAMEQQRSRARSARQETEYLSEKSARMKNVLEQTGETVFVGYDTLCSKSMVKALFVEDRQVEQAEAGQEVELVLDITPCYAESGGQVSDQARITAENTEVTIDAVTRPLEGLHLHRGRVLSGIIRVNDEVDVQVDARRRMNIARNHSATHLLHKSLKEVLGEHVNQAGSLVAPDRLRFDFTHFAAIAPDELERVEQMVNEAILNNLKVETIESTLDEARGMGAMALFDEKYGDTVRVVKMGDFSLELCGGTHVSSTAEVGMFKLLGESSVGSGLRRVEAVTGQGAMDYLRAKEDQLKLIARAVKAPAHELVHRVETLVQDLRGMEKEAEALRARLARFEVQSILDAAREMDGIKVLAARSNASDMDSLRAMLDLLRDKMASGVIVLGAATGDKVNLVAGVSKDLVGRGLHAGKILKEIAPLVGGGGGGRPDMAQAGGKNPAGLDSALEKVYALVTKQAAN</sequence>
<dbReference type="GO" id="GO:0005524">
    <property type="term" value="F:ATP binding"/>
    <property type="evidence" value="ECO:0007669"/>
    <property type="project" value="UniProtKB-UniRule"/>
</dbReference>
<dbReference type="InterPro" id="IPR009000">
    <property type="entry name" value="Transl_B-barrel_sf"/>
</dbReference>
<dbReference type="GO" id="GO:0002161">
    <property type="term" value="F:aminoacyl-tRNA deacylase activity"/>
    <property type="evidence" value="ECO:0007669"/>
    <property type="project" value="TreeGrafter"/>
</dbReference>
<evidence type="ECO:0000256" key="2">
    <source>
        <dbReference type="ARBA" id="ARBA00022555"/>
    </source>
</evidence>
<evidence type="ECO:0000256" key="7">
    <source>
        <dbReference type="ARBA" id="ARBA00022840"/>
    </source>
</evidence>
<dbReference type="EMBL" id="VNHM01000009">
    <property type="protein sequence ID" value="TYO95085.1"/>
    <property type="molecule type" value="Genomic_DNA"/>
</dbReference>
<dbReference type="InterPro" id="IPR023033">
    <property type="entry name" value="Ala_tRNA_ligase_euk/bac"/>
</dbReference>
<reference evidence="16 17" key="1">
    <citation type="submission" date="2019-07" db="EMBL/GenBank/DDBJ databases">
        <title>Genomic Encyclopedia of Type Strains, Phase I: the one thousand microbial genomes (KMG-I) project.</title>
        <authorList>
            <person name="Kyrpides N."/>
        </authorList>
    </citation>
    <scope>NUCLEOTIDE SEQUENCE [LARGE SCALE GENOMIC DNA]</scope>
    <source>
        <strain evidence="16 17">DSM 6562</strain>
    </source>
</reference>
<keyword evidence="17" id="KW-1185">Reference proteome</keyword>
<feature type="binding site" evidence="13">
    <location>
        <position position="564"/>
    </location>
    <ligand>
        <name>Zn(2+)</name>
        <dbReference type="ChEBI" id="CHEBI:29105"/>
    </ligand>
</feature>
<evidence type="ECO:0000256" key="4">
    <source>
        <dbReference type="ARBA" id="ARBA00022723"/>
    </source>
</evidence>
<evidence type="ECO:0000256" key="12">
    <source>
        <dbReference type="ARBA" id="ARBA00048300"/>
    </source>
</evidence>
<organism evidence="16 17">
    <name type="scientific">Desulfallas thermosapovorans DSM 6562</name>
    <dbReference type="NCBI Taxonomy" id="1121431"/>
    <lineage>
        <taxon>Bacteria</taxon>
        <taxon>Bacillati</taxon>
        <taxon>Bacillota</taxon>
        <taxon>Clostridia</taxon>
        <taxon>Eubacteriales</taxon>
        <taxon>Desulfallaceae</taxon>
        <taxon>Desulfallas</taxon>
    </lineage>
</organism>
<feature type="binding site" evidence="13">
    <location>
        <position position="568"/>
    </location>
    <ligand>
        <name>Zn(2+)</name>
        <dbReference type="ChEBI" id="CHEBI:29105"/>
    </ligand>
</feature>
<dbReference type="FunFam" id="3.10.310.40:FF:000001">
    <property type="entry name" value="Alanine--tRNA ligase"/>
    <property type="match status" value="1"/>
</dbReference>
<dbReference type="FunFam" id="3.30.54.20:FF:000001">
    <property type="entry name" value="Alanine--tRNA ligase"/>
    <property type="match status" value="1"/>
</dbReference>
<name>A0A5S4ZQA8_9FIRM</name>
<dbReference type="PANTHER" id="PTHR11777">
    <property type="entry name" value="ALANYL-TRNA SYNTHETASE"/>
    <property type="match status" value="1"/>
</dbReference>
<keyword evidence="3 13" id="KW-0436">Ligase</keyword>
<dbReference type="Pfam" id="PF07973">
    <property type="entry name" value="tRNA_SAD"/>
    <property type="match status" value="1"/>
</dbReference>
<dbReference type="InterPro" id="IPR050058">
    <property type="entry name" value="Ala-tRNA_ligase"/>
</dbReference>
<dbReference type="CDD" id="cd00673">
    <property type="entry name" value="AlaRS_core"/>
    <property type="match status" value="1"/>
</dbReference>
<evidence type="ECO:0000256" key="5">
    <source>
        <dbReference type="ARBA" id="ARBA00022741"/>
    </source>
</evidence>
<dbReference type="FunFam" id="3.30.930.10:FF:000004">
    <property type="entry name" value="Alanine--tRNA ligase"/>
    <property type="match status" value="1"/>
</dbReference>
<dbReference type="PANTHER" id="PTHR11777:SF9">
    <property type="entry name" value="ALANINE--TRNA LIGASE, CYTOPLASMIC"/>
    <property type="match status" value="1"/>
</dbReference>
<dbReference type="InterPro" id="IPR018165">
    <property type="entry name" value="Ala-tRNA-synth_IIc_core"/>
</dbReference>
<dbReference type="GO" id="GO:0016740">
    <property type="term" value="F:transferase activity"/>
    <property type="evidence" value="ECO:0007669"/>
    <property type="project" value="UniProtKB-ARBA"/>
</dbReference>
<comment type="domain">
    <text evidence="13">Consists of three domains; the N-terminal catalytic domain, the editing domain and the C-terminal C-Ala domain. The editing domain removes incorrectly charged amino acids, while the C-Ala domain, along with tRNA(Ala), serves as a bridge to cooperatively bring together the editing and aminoacylation centers thus stimulating deacylation of misacylated tRNAs.</text>
</comment>
<proteinExistence type="inferred from homology"/>
<dbReference type="AlphaFoldDB" id="A0A5S4ZQA8"/>
<dbReference type="Gene3D" id="6.10.250.550">
    <property type="match status" value="1"/>
</dbReference>
<evidence type="ECO:0000259" key="15">
    <source>
        <dbReference type="PROSITE" id="PS50860"/>
    </source>
</evidence>
<dbReference type="SUPFAM" id="SSF50447">
    <property type="entry name" value="Translation proteins"/>
    <property type="match status" value="1"/>
</dbReference>
<keyword evidence="9 13" id="KW-0648">Protein biosynthesis</keyword>
<dbReference type="SUPFAM" id="SSF101353">
    <property type="entry name" value="Putative anticodon-binding domain of alanyl-tRNA synthetase (AlaRS)"/>
    <property type="match status" value="1"/>
</dbReference>
<evidence type="ECO:0000256" key="3">
    <source>
        <dbReference type="ARBA" id="ARBA00022598"/>
    </source>
</evidence>
<dbReference type="GO" id="GO:0004813">
    <property type="term" value="F:alanine-tRNA ligase activity"/>
    <property type="evidence" value="ECO:0007669"/>
    <property type="project" value="UniProtKB-UniRule"/>
</dbReference>
<dbReference type="GO" id="GO:0000049">
    <property type="term" value="F:tRNA binding"/>
    <property type="evidence" value="ECO:0007669"/>
    <property type="project" value="UniProtKB-KW"/>
</dbReference>
<dbReference type="PRINTS" id="PR00980">
    <property type="entry name" value="TRNASYNTHALA"/>
</dbReference>
<evidence type="ECO:0000256" key="10">
    <source>
        <dbReference type="ARBA" id="ARBA00023146"/>
    </source>
</evidence>
<feature type="binding site" evidence="13">
    <location>
        <position position="670"/>
    </location>
    <ligand>
        <name>Zn(2+)</name>
        <dbReference type="ChEBI" id="CHEBI:29105"/>
    </ligand>
</feature>
<keyword evidence="13" id="KW-0963">Cytoplasm</keyword>
<dbReference type="Gene3D" id="3.10.310.40">
    <property type="match status" value="1"/>
</dbReference>
<comment type="subcellular location">
    <subcellularLocation>
        <location evidence="13">Cytoplasm</location>
    </subcellularLocation>
</comment>
<evidence type="ECO:0000256" key="13">
    <source>
        <dbReference type="HAMAP-Rule" id="MF_00036"/>
    </source>
</evidence>
<dbReference type="SUPFAM" id="SSF55681">
    <property type="entry name" value="Class II aaRS and biotin synthetases"/>
    <property type="match status" value="1"/>
</dbReference>
<keyword evidence="4 13" id="KW-0479">Metal-binding</keyword>
<evidence type="ECO:0000256" key="14">
    <source>
        <dbReference type="SAM" id="Coils"/>
    </source>
</evidence>
<dbReference type="NCBIfam" id="TIGR00344">
    <property type="entry name" value="alaS"/>
    <property type="match status" value="1"/>
</dbReference>
<dbReference type="InterPro" id="IPR018164">
    <property type="entry name" value="Ala-tRNA-synth_IIc_N"/>
</dbReference>
<dbReference type="Gene3D" id="3.30.930.10">
    <property type="entry name" value="Bira Bifunctional Protein, Domain 2"/>
    <property type="match status" value="1"/>
</dbReference>
<dbReference type="HAMAP" id="MF_00036_B">
    <property type="entry name" value="Ala_tRNA_synth_B"/>
    <property type="match status" value="1"/>
</dbReference>
<dbReference type="InterPro" id="IPR002318">
    <property type="entry name" value="Ala-tRNA-lgiase_IIc"/>
</dbReference>
<dbReference type="Gene3D" id="2.40.30.130">
    <property type="match status" value="1"/>
</dbReference>
<dbReference type="Pfam" id="PF01411">
    <property type="entry name" value="tRNA-synt_2c"/>
    <property type="match status" value="1"/>
</dbReference>
<dbReference type="GO" id="GO:0008270">
    <property type="term" value="F:zinc ion binding"/>
    <property type="evidence" value="ECO:0007669"/>
    <property type="project" value="UniProtKB-UniRule"/>
</dbReference>